<dbReference type="PANTHER" id="PTHR30287:SF1">
    <property type="entry name" value="INNER MEMBRANE PROTEIN"/>
    <property type="match status" value="1"/>
</dbReference>
<dbReference type="RefSeq" id="WP_159805062.1">
    <property type="nucleotide sequence ID" value="NZ_BLJE01000001.1"/>
</dbReference>
<dbReference type="InterPro" id="IPR038766">
    <property type="entry name" value="Membrane_comp_ABC_pdt"/>
</dbReference>
<evidence type="ECO:0000256" key="3">
    <source>
        <dbReference type="ARBA" id="ARBA00022692"/>
    </source>
</evidence>
<feature type="domain" description="MacB-like periplasmic core" evidence="8">
    <location>
        <begin position="27"/>
        <end position="234"/>
    </location>
</feature>
<reference evidence="9 10" key="1">
    <citation type="submission" date="2019-12" db="EMBL/GenBank/DDBJ databases">
        <title>Litoreibacter badius sp. nov., a novel bacteriochlorophyll a-containing bacterium in the genus Litoreibacter.</title>
        <authorList>
            <person name="Kanamuro M."/>
            <person name="Takabe Y."/>
            <person name="Mori K."/>
            <person name="Takaichi S."/>
            <person name="Hanada S."/>
        </authorList>
    </citation>
    <scope>NUCLEOTIDE SEQUENCE [LARGE SCALE GENOMIC DNA]</scope>
    <source>
        <strain evidence="9 10">K6</strain>
    </source>
</reference>
<evidence type="ECO:0000256" key="4">
    <source>
        <dbReference type="ARBA" id="ARBA00022989"/>
    </source>
</evidence>
<dbReference type="EMBL" id="BLJE01000001">
    <property type="protein sequence ID" value="GFE64201.1"/>
    <property type="molecule type" value="Genomic_DNA"/>
</dbReference>
<sequence length="845" mass="88548">MSTLRMAAKIARRELTGGLKGFRVFLACLALGVAAIAAIGIVRAGIEAGLEREGAAILGGDAAVQLTYRFAEPDERQWLEDTAVQVSEIADFRSMLVVDRDGQTERGLTQVKAVDDAYPIYGTVRLTPDMTLQDALANQDGIPGVVIDPVLVDRLGLSIGDAVRLGLQEFVLTALIDSAPDEAAGGFGLGPRTIVATEALEASGLLGAGTLFETEYRLKVSEDQDLTALRTAVEERFSDAGIRWRDRRNGAPGVSEFVDRLSAFLVLVGLTGLAVGGVGVAAAVRSYLDEKTTVIATLRSLGADARTIFLTYILQIGALALFGIAIGLVLGALIPILLTPTIEARLPVPAAIAIRPGPLLEAGLYGLLAAAIFTIWPLARTENVRPSALFRDTTGGADGSIRPIWILTTGALLIALVGLAAILSGLITLTLWAAGAILGAFIVLLVAADLIRRLSKRLSQTKTLRGAPTVRSAVGAIGGQAGETKSVIISLGLGLSVLAAVGQIDWNLRNAIAQDLPEVAPSYFVVDIQNDQLDGIRGLLAANPAVTDVQSAPMLRGVITMINDTPAEEVAGDHWVLQGDRGITYSALPNENTKITSGAWWEADYTGPPQISFATEEAMEMGLALGDTLTINVLGRDITAEITSFREVDFSTAGIGFILSMNPAALQGAPHTHIATIYADEAAEGQILRDIASAYPNITAIRVRDAIARVSEVLAGIAAAVTYGALATLITGGIVLIGTAAAGERARIYEGAILKTLGAPRRAILINFALRSAFLGLTAGIIAIFAGVLAGWAVTTFVMDTDFRVEPVSAFGIVAGGILVTVLTGLLFAWRPLSARPAQVLRARE</sequence>
<feature type="domain" description="ABC3 transporter permease C-terminal" evidence="7">
    <location>
        <begin position="268"/>
        <end position="380"/>
    </location>
</feature>
<evidence type="ECO:0000256" key="5">
    <source>
        <dbReference type="ARBA" id="ARBA00023136"/>
    </source>
</evidence>
<feature type="transmembrane region" description="Helical" evidence="6">
    <location>
        <begin position="429"/>
        <end position="451"/>
    </location>
</feature>
<dbReference type="Pfam" id="PF12704">
    <property type="entry name" value="MacB_PCD"/>
    <property type="match status" value="1"/>
</dbReference>
<feature type="domain" description="ABC3 transporter permease C-terminal" evidence="7">
    <location>
        <begin position="726"/>
        <end position="834"/>
    </location>
</feature>
<dbReference type="Proteomes" id="UP000436822">
    <property type="component" value="Unassembled WGS sequence"/>
</dbReference>
<feature type="transmembrane region" description="Helical" evidence="6">
    <location>
        <begin position="764"/>
        <end position="790"/>
    </location>
</feature>
<accession>A0A6N6JCY4</accession>
<feature type="transmembrane region" description="Helical" evidence="6">
    <location>
        <begin position="264"/>
        <end position="288"/>
    </location>
</feature>
<feature type="transmembrane region" description="Helical" evidence="6">
    <location>
        <begin position="358"/>
        <end position="379"/>
    </location>
</feature>
<comment type="caution">
    <text evidence="9">The sequence shown here is derived from an EMBL/GenBank/DDBJ whole genome shotgun (WGS) entry which is preliminary data.</text>
</comment>
<evidence type="ECO:0000256" key="2">
    <source>
        <dbReference type="ARBA" id="ARBA00022475"/>
    </source>
</evidence>
<name>A0A6N6JCY4_9RHOB</name>
<protein>
    <submittedName>
        <fullName evidence="9">Drug:proton antiporter</fullName>
    </submittedName>
</protein>
<evidence type="ECO:0000256" key="1">
    <source>
        <dbReference type="ARBA" id="ARBA00004651"/>
    </source>
</evidence>
<evidence type="ECO:0000259" key="8">
    <source>
        <dbReference type="Pfam" id="PF12704"/>
    </source>
</evidence>
<evidence type="ECO:0000313" key="9">
    <source>
        <dbReference type="EMBL" id="GFE64201.1"/>
    </source>
</evidence>
<feature type="transmembrane region" description="Helical" evidence="6">
    <location>
        <begin position="713"/>
        <end position="743"/>
    </location>
</feature>
<dbReference type="AlphaFoldDB" id="A0A6N6JCY4"/>
<keyword evidence="2" id="KW-1003">Cell membrane</keyword>
<keyword evidence="3 6" id="KW-0812">Transmembrane</keyword>
<dbReference type="InterPro" id="IPR003838">
    <property type="entry name" value="ABC3_permease_C"/>
</dbReference>
<feature type="transmembrane region" description="Helical" evidence="6">
    <location>
        <begin position="810"/>
        <end position="830"/>
    </location>
</feature>
<comment type="subcellular location">
    <subcellularLocation>
        <location evidence="1">Cell membrane</location>
        <topology evidence="1">Multi-pass membrane protein</topology>
    </subcellularLocation>
</comment>
<dbReference type="GO" id="GO:0005886">
    <property type="term" value="C:plasma membrane"/>
    <property type="evidence" value="ECO:0007669"/>
    <property type="project" value="UniProtKB-SubCell"/>
</dbReference>
<dbReference type="PANTHER" id="PTHR30287">
    <property type="entry name" value="MEMBRANE COMPONENT OF PREDICTED ABC SUPERFAMILY METABOLITE UPTAKE TRANSPORTER"/>
    <property type="match status" value="1"/>
</dbReference>
<dbReference type="InterPro" id="IPR025857">
    <property type="entry name" value="MacB_PCD"/>
</dbReference>
<dbReference type="OrthoDB" id="9775544at2"/>
<keyword evidence="5 6" id="KW-0472">Membrane</keyword>
<evidence type="ECO:0000256" key="6">
    <source>
        <dbReference type="SAM" id="Phobius"/>
    </source>
</evidence>
<keyword evidence="10" id="KW-1185">Reference proteome</keyword>
<gene>
    <name evidence="9" type="ORF">KIN_12750</name>
</gene>
<feature type="transmembrane region" description="Helical" evidence="6">
    <location>
        <begin position="487"/>
        <end position="506"/>
    </location>
</feature>
<feature type="transmembrane region" description="Helical" evidence="6">
    <location>
        <begin position="309"/>
        <end position="338"/>
    </location>
</feature>
<evidence type="ECO:0000313" key="10">
    <source>
        <dbReference type="Proteomes" id="UP000436822"/>
    </source>
</evidence>
<feature type="transmembrane region" description="Helical" evidence="6">
    <location>
        <begin position="400"/>
        <end position="423"/>
    </location>
</feature>
<dbReference type="Pfam" id="PF02687">
    <property type="entry name" value="FtsX"/>
    <property type="match status" value="2"/>
</dbReference>
<organism evidence="9 10">
    <name type="scientific">Litoreibacter roseus</name>
    <dbReference type="NCBI Taxonomy" id="2601869"/>
    <lineage>
        <taxon>Bacteria</taxon>
        <taxon>Pseudomonadati</taxon>
        <taxon>Pseudomonadota</taxon>
        <taxon>Alphaproteobacteria</taxon>
        <taxon>Rhodobacterales</taxon>
        <taxon>Roseobacteraceae</taxon>
        <taxon>Litoreibacter</taxon>
    </lineage>
</organism>
<proteinExistence type="predicted"/>
<evidence type="ECO:0000259" key="7">
    <source>
        <dbReference type="Pfam" id="PF02687"/>
    </source>
</evidence>
<keyword evidence="4 6" id="KW-1133">Transmembrane helix</keyword>